<protein>
    <submittedName>
        <fullName evidence="3">Uncharacterized protein</fullName>
    </submittedName>
</protein>
<accession>A0A317X300</accession>
<keyword evidence="4" id="KW-1185">Reference proteome</keyword>
<feature type="compositionally biased region" description="Low complexity" evidence="1">
    <location>
        <begin position="73"/>
        <end position="83"/>
    </location>
</feature>
<gene>
    <name evidence="3" type="ORF">BO70DRAFT_403339</name>
</gene>
<name>A0A317X300_9EURO</name>
<proteinExistence type="predicted"/>
<dbReference type="VEuPathDB" id="FungiDB:BO70DRAFT_403339"/>
<comment type="caution">
    <text evidence="3">The sequence shown here is derived from an EMBL/GenBank/DDBJ whole genome shotgun (WGS) entry which is preliminary data.</text>
</comment>
<evidence type="ECO:0000313" key="4">
    <source>
        <dbReference type="Proteomes" id="UP000247233"/>
    </source>
</evidence>
<feature type="signal peptide" evidence="2">
    <location>
        <begin position="1"/>
        <end position="19"/>
    </location>
</feature>
<feature type="compositionally biased region" description="Low complexity" evidence="1">
    <location>
        <begin position="47"/>
        <end position="62"/>
    </location>
</feature>
<reference evidence="3 4" key="1">
    <citation type="submission" date="2016-12" db="EMBL/GenBank/DDBJ databases">
        <title>The genomes of Aspergillus section Nigri reveals drivers in fungal speciation.</title>
        <authorList>
            <consortium name="DOE Joint Genome Institute"/>
            <person name="Vesth T.C."/>
            <person name="Nybo J."/>
            <person name="Theobald S."/>
            <person name="Brandl J."/>
            <person name="Frisvad J.C."/>
            <person name="Nielsen K.F."/>
            <person name="Lyhne E.K."/>
            <person name="Kogle M.E."/>
            <person name="Kuo A."/>
            <person name="Riley R."/>
            <person name="Clum A."/>
            <person name="Nolan M."/>
            <person name="Lipzen A."/>
            <person name="Salamov A."/>
            <person name="Henrissat B."/>
            <person name="Wiebenga A."/>
            <person name="De Vries R.P."/>
            <person name="Grigoriev I.V."/>
            <person name="Mortensen U.H."/>
            <person name="Andersen M.R."/>
            <person name="Baker S.E."/>
        </authorList>
    </citation>
    <scope>NUCLEOTIDE SEQUENCE [LARGE SCALE GENOMIC DNA]</scope>
    <source>
        <strain evidence="3 4">CBS 117.55</strain>
    </source>
</reference>
<feature type="chain" id="PRO_5016429167" evidence="2">
    <location>
        <begin position="20"/>
        <end position="100"/>
    </location>
</feature>
<dbReference type="GeneID" id="37069274"/>
<organism evidence="3 4">
    <name type="scientific">Aspergillus heteromorphus CBS 117.55</name>
    <dbReference type="NCBI Taxonomy" id="1448321"/>
    <lineage>
        <taxon>Eukaryota</taxon>
        <taxon>Fungi</taxon>
        <taxon>Dikarya</taxon>
        <taxon>Ascomycota</taxon>
        <taxon>Pezizomycotina</taxon>
        <taxon>Eurotiomycetes</taxon>
        <taxon>Eurotiomycetidae</taxon>
        <taxon>Eurotiales</taxon>
        <taxon>Aspergillaceae</taxon>
        <taxon>Aspergillus</taxon>
        <taxon>Aspergillus subgen. Circumdati</taxon>
    </lineage>
</organism>
<sequence length="100" mass="10157">MKFSLSLLTIALTATTALATAVSSPNNDNGSLGRPGTLTRKALGRVAAASSATTPSSTPDADAPSESDDGESTSKSAAEQAEQAAKESDPNDFVRFPLPF</sequence>
<dbReference type="RefSeq" id="XP_025404672.1">
    <property type="nucleotide sequence ID" value="XM_025547037.1"/>
</dbReference>
<evidence type="ECO:0000313" key="3">
    <source>
        <dbReference type="EMBL" id="PWY92933.1"/>
    </source>
</evidence>
<dbReference type="AlphaFoldDB" id="A0A317X300"/>
<dbReference type="EMBL" id="MSFL01000001">
    <property type="protein sequence ID" value="PWY92933.1"/>
    <property type="molecule type" value="Genomic_DNA"/>
</dbReference>
<feature type="region of interest" description="Disordered" evidence="1">
    <location>
        <begin position="45"/>
        <end position="100"/>
    </location>
</feature>
<evidence type="ECO:0000256" key="1">
    <source>
        <dbReference type="SAM" id="MobiDB-lite"/>
    </source>
</evidence>
<evidence type="ECO:0000256" key="2">
    <source>
        <dbReference type="SAM" id="SignalP"/>
    </source>
</evidence>
<dbReference type="Proteomes" id="UP000247233">
    <property type="component" value="Unassembled WGS sequence"/>
</dbReference>
<keyword evidence="2" id="KW-0732">Signal</keyword>